<dbReference type="OrthoDB" id="9997739at2759"/>
<evidence type="ECO:0000256" key="2">
    <source>
        <dbReference type="ARBA" id="ARBA00022737"/>
    </source>
</evidence>
<evidence type="ECO:0000313" key="5">
    <source>
        <dbReference type="EMBL" id="CAB9525777.1"/>
    </source>
</evidence>
<keyword evidence="2" id="KW-0677">Repeat</keyword>
<dbReference type="Proteomes" id="UP001153069">
    <property type="component" value="Unassembled WGS sequence"/>
</dbReference>
<dbReference type="PROSITE" id="PS50097">
    <property type="entry name" value="BTB"/>
    <property type="match status" value="1"/>
</dbReference>
<dbReference type="Gene3D" id="3.30.710.10">
    <property type="entry name" value="Potassium Channel Kv1.1, Chain A"/>
    <property type="match status" value="1"/>
</dbReference>
<name>A0A9N8HUC2_9STRA</name>
<dbReference type="Gene3D" id="2.60.120.920">
    <property type="match status" value="1"/>
</dbReference>
<dbReference type="Pfam" id="PF00651">
    <property type="entry name" value="BTB"/>
    <property type="match status" value="1"/>
</dbReference>
<reference evidence="5" key="1">
    <citation type="submission" date="2020-06" db="EMBL/GenBank/DDBJ databases">
        <authorList>
            <consortium name="Plant Systems Biology data submission"/>
        </authorList>
    </citation>
    <scope>NUCLEOTIDE SEQUENCE</scope>
    <source>
        <strain evidence="5">D6</strain>
    </source>
</reference>
<sequence>MSMTTLSSTMSTNAQSSTMLPQSQEVPLSQAFALLADEEYHDVSLKGTDGVLVGANRMALSVRSDYFKTMFKKGCQFKESTDNVVSIGFSGKILKAVVEYIHTNTTSAFVIQQDSCGIWGHMEQFQTLLSLTEAAIYFGLPGLCQKANKYLMDLQLVEPSVALAVLAASKQQPYGPVVTEELIGVCWDTLSETKAFHEIVLSQISSQVLDAILSDANLLDDTAIFNLIQAWSAACTEQADENHCDAVKALVRDFVDLDFVDPNVLSTTLGASGLVTSDQVLEAMEQQGAETKQRVSCHDEPPVVVGMWEWKGAKSQTLTATGDDWNSDILQGVAFELGQKYRWQVTTNDDGSEETFPLVWLGLAKQSTIRTLVNPNKLCGDQHNCWGVSGITGSEYSNADSVHRPLGNAAKFDAGSSVTMTLDLSARNRSNGSLSIAVNGQKPILAISNLRDHLLEDESSDGGAAAFVPAVSCRGASVTVVDVQRISTSGDSKLSSSDGRLWLSKLLLFSLVPLLLSITEHYILR</sequence>
<dbReference type="PANTHER" id="PTHR24412">
    <property type="entry name" value="KELCH PROTEIN"/>
    <property type="match status" value="1"/>
</dbReference>
<keyword evidence="1" id="KW-0880">Kelch repeat</keyword>
<evidence type="ECO:0000256" key="3">
    <source>
        <dbReference type="SAM" id="MobiDB-lite"/>
    </source>
</evidence>
<dbReference type="InterPro" id="IPR043136">
    <property type="entry name" value="B30.2/SPRY_sf"/>
</dbReference>
<dbReference type="SMART" id="SM00225">
    <property type="entry name" value="BTB"/>
    <property type="match status" value="1"/>
</dbReference>
<evidence type="ECO:0000256" key="1">
    <source>
        <dbReference type="ARBA" id="ARBA00022441"/>
    </source>
</evidence>
<feature type="domain" description="BTB" evidence="4">
    <location>
        <begin position="41"/>
        <end position="104"/>
    </location>
</feature>
<dbReference type="AlphaFoldDB" id="A0A9N8HUC2"/>
<accession>A0A9N8HUC2</accession>
<feature type="compositionally biased region" description="Low complexity" evidence="3">
    <location>
        <begin position="1"/>
        <end position="12"/>
    </location>
</feature>
<organism evidence="5 6">
    <name type="scientific">Seminavis robusta</name>
    <dbReference type="NCBI Taxonomy" id="568900"/>
    <lineage>
        <taxon>Eukaryota</taxon>
        <taxon>Sar</taxon>
        <taxon>Stramenopiles</taxon>
        <taxon>Ochrophyta</taxon>
        <taxon>Bacillariophyta</taxon>
        <taxon>Bacillariophyceae</taxon>
        <taxon>Bacillariophycidae</taxon>
        <taxon>Naviculales</taxon>
        <taxon>Naviculaceae</taxon>
        <taxon>Seminavis</taxon>
    </lineage>
</organism>
<dbReference type="InterPro" id="IPR011333">
    <property type="entry name" value="SKP1/BTB/POZ_sf"/>
</dbReference>
<proteinExistence type="predicted"/>
<dbReference type="EMBL" id="CAICTM010001723">
    <property type="protein sequence ID" value="CAB9525777.1"/>
    <property type="molecule type" value="Genomic_DNA"/>
</dbReference>
<gene>
    <name evidence="5" type="ORF">SEMRO_1725_G293743.1</name>
</gene>
<dbReference type="PANTHER" id="PTHR24412:SF489">
    <property type="entry name" value="RING FINGER DOMAIN AND KELCH REPEAT-CONTAINING PROTEIN DDB_G0271372"/>
    <property type="match status" value="1"/>
</dbReference>
<protein>
    <recommendedName>
        <fullName evidence="4">BTB domain-containing protein</fullName>
    </recommendedName>
</protein>
<evidence type="ECO:0000259" key="4">
    <source>
        <dbReference type="PROSITE" id="PS50097"/>
    </source>
</evidence>
<keyword evidence="6" id="KW-1185">Reference proteome</keyword>
<dbReference type="SUPFAM" id="SSF54695">
    <property type="entry name" value="POZ domain"/>
    <property type="match status" value="1"/>
</dbReference>
<comment type="caution">
    <text evidence="5">The sequence shown here is derived from an EMBL/GenBank/DDBJ whole genome shotgun (WGS) entry which is preliminary data.</text>
</comment>
<feature type="region of interest" description="Disordered" evidence="3">
    <location>
        <begin position="1"/>
        <end position="20"/>
    </location>
</feature>
<evidence type="ECO:0000313" key="6">
    <source>
        <dbReference type="Proteomes" id="UP001153069"/>
    </source>
</evidence>
<dbReference type="InterPro" id="IPR000210">
    <property type="entry name" value="BTB/POZ_dom"/>
</dbReference>